<evidence type="ECO:0000256" key="4">
    <source>
        <dbReference type="ARBA" id="ARBA00022729"/>
    </source>
</evidence>
<dbReference type="GO" id="GO:0031012">
    <property type="term" value="C:extracellular matrix"/>
    <property type="evidence" value="ECO:0007669"/>
    <property type="project" value="UniProtKB-ARBA"/>
</dbReference>
<dbReference type="InterPro" id="IPR036465">
    <property type="entry name" value="vWFA_dom_sf"/>
</dbReference>
<reference evidence="12 13" key="1">
    <citation type="submission" date="2019-09" db="EMBL/GenBank/DDBJ databases">
        <title>Bird 10,000 Genomes (B10K) Project - Family phase.</title>
        <authorList>
            <person name="Zhang G."/>
        </authorList>
    </citation>
    <scope>NUCLEOTIDE SEQUENCE [LARGE SCALE GENOMIC DNA]</scope>
    <source>
        <strain evidence="12">B10K-DU-012-10</strain>
        <tissue evidence="12">Blood</tissue>
    </source>
</reference>
<dbReference type="GO" id="GO:0005576">
    <property type="term" value="C:extracellular region"/>
    <property type="evidence" value="ECO:0007669"/>
    <property type="project" value="UniProtKB-SubCell"/>
</dbReference>
<dbReference type="PROSITE" id="PS50234">
    <property type="entry name" value="VWFA"/>
    <property type="match status" value="2"/>
</dbReference>
<feature type="non-terminal residue" evidence="12">
    <location>
        <position position="1"/>
    </location>
</feature>
<dbReference type="PRINTS" id="PR00453">
    <property type="entry name" value="VWFADOMAIN"/>
</dbReference>
<dbReference type="PANTHER" id="PTHR24020">
    <property type="entry name" value="COLLAGEN ALPHA"/>
    <property type="match status" value="1"/>
</dbReference>
<dbReference type="InterPro" id="IPR001881">
    <property type="entry name" value="EGF-like_Ca-bd_dom"/>
</dbReference>
<dbReference type="Pfam" id="PF10393">
    <property type="entry name" value="Matrilin_ccoil"/>
    <property type="match status" value="1"/>
</dbReference>
<keyword evidence="5" id="KW-0677">Repeat</keyword>
<evidence type="ECO:0000313" key="13">
    <source>
        <dbReference type="Proteomes" id="UP000584880"/>
    </source>
</evidence>
<evidence type="ECO:0000256" key="1">
    <source>
        <dbReference type="ARBA" id="ARBA00004613"/>
    </source>
</evidence>
<evidence type="ECO:0000256" key="8">
    <source>
        <dbReference type="ARBA" id="ARBA00093320"/>
    </source>
</evidence>
<dbReference type="SMART" id="SM00327">
    <property type="entry name" value="VWA"/>
    <property type="match status" value="2"/>
</dbReference>
<dbReference type="InterPro" id="IPR000742">
    <property type="entry name" value="EGF"/>
</dbReference>
<dbReference type="FunFam" id="3.40.50.410:FF:000018">
    <property type="entry name" value="Matrilin 1"/>
    <property type="match status" value="1"/>
</dbReference>
<feature type="domain" description="VWFA" evidence="11">
    <location>
        <begin position="249"/>
        <end position="421"/>
    </location>
</feature>
<dbReference type="SUPFAM" id="SSF58002">
    <property type="entry name" value="Chicken cartilage matrix protein"/>
    <property type="match status" value="1"/>
</dbReference>
<dbReference type="FunFam" id="3.40.50.410:FF:000004">
    <property type="entry name" value="collagen alpha-6(VI) chain"/>
    <property type="match status" value="1"/>
</dbReference>
<keyword evidence="6" id="KW-1015">Disulfide bond</keyword>
<dbReference type="PANTHER" id="PTHR24020:SF16">
    <property type="entry name" value="CARTILAGE MATRIX PROTEIN"/>
    <property type="match status" value="1"/>
</dbReference>
<evidence type="ECO:0000256" key="5">
    <source>
        <dbReference type="ARBA" id="ARBA00022737"/>
    </source>
</evidence>
<dbReference type="Pfam" id="PF00092">
    <property type="entry name" value="VWA"/>
    <property type="match status" value="2"/>
</dbReference>
<dbReference type="Proteomes" id="UP000584880">
    <property type="component" value="Unassembled WGS sequence"/>
</dbReference>
<evidence type="ECO:0000256" key="9">
    <source>
        <dbReference type="ARBA" id="ARBA00093641"/>
    </source>
</evidence>
<dbReference type="InterPro" id="IPR036337">
    <property type="entry name" value="Matrilin_CC_sf"/>
</dbReference>
<accession>A0A7K6BUE0</accession>
<evidence type="ECO:0000256" key="10">
    <source>
        <dbReference type="ARBA" id="ARBA00093674"/>
    </source>
</evidence>
<feature type="domain" description="VWFA" evidence="11">
    <location>
        <begin position="16"/>
        <end position="191"/>
    </location>
</feature>
<dbReference type="SMART" id="SM00181">
    <property type="entry name" value="EGF"/>
    <property type="match status" value="1"/>
</dbReference>
<evidence type="ECO:0000256" key="3">
    <source>
        <dbReference type="ARBA" id="ARBA00022536"/>
    </source>
</evidence>
<dbReference type="GO" id="GO:0005509">
    <property type="term" value="F:calcium ion binding"/>
    <property type="evidence" value="ECO:0007669"/>
    <property type="project" value="InterPro"/>
</dbReference>
<dbReference type="SMART" id="SM00179">
    <property type="entry name" value="EGF_CA"/>
    <property type="match status" value="1"/>
</dbReference>
<dbReference type="Gene3D" id="2.10.25.10">
    <property type="entry name" value="Laminin"/>
    <property type="match status" value="1"/>
</dbReference>
<protein>
    <recommendedName>
        <fullName evidence="9">Matrilin-1</fullName>
    </recommendedName>
    <alternativeName>
        <fullName evidence="10">Cartilage matrix protein</fullName>
    </alternativeName>
</protein>
<dbReference type="Pfam" id="PF14670">
    <property type="entry name" value="FXa_inhibition"/>
    <property type="match status" value="1"/>
</dbReference>
<keyword evidence="3" id="KW-0245">EGF-like domain</keyword>
<dbReference type="SUPFAM" id="SSF53300">
    <property type="entry name" value="vWA-like"/>
    <property type="match status" value="2"/>
</dbReference>
<evidence type="ECO:0000259" key="11">
    <source>
        <dbReference type="PROSITE" id="PS50234"/>
    </source>
</evidence>
<keyword evidence="7" id="KW-0325">Glycoprotein</keyword>
<dbReference type="InterPro" id="IPR019466">
    <property type="entry name" value="Matrilin_CC_trimer"/>
</dbReference>
<dbReference type="CDD" id="cd01475">
    <property type="entry name" value="vWA_Matrilin"/>
    <property type="match status" value="1"/>
</dbReference>
<feature type="non-terminal residue" evidence="12">
    <location>
        <position position="453"/>
    </location>
</feature>
<evidence type="ECO:0000313" key="12">
    <source>
        <dbReference type="EMBL" id="NWV05465.1"/>
    </source>
</evidence>
<dbReference type="PROSITE" id="PS01186">
    <property type="entry name" value="EGF_2"/>
    <property type="match status" value="1"/>
</dbReference>
<keyword evidence="4" id="KW-0732">Signal</keyword>
<evidence type="ECO:0000256" key="7">
    <source>
        <dbReference type="ARBA" id="ARBA00023180"/>
    </source>
</evidence>
<comment type="function">
    <text evidence="8">A major component of the extracellular matrix of non-articular cartilage. Binds to type 2 collagens and forms long concatenated protein networks as part of the extracellular matrix. Required for the network-like organization and bundling of collagen fibrils surrounding chondrocytes in the zones of maturation and hypertrophy. Required for mechanotransduction and adaption to mechanical loading in cartilage chondrocytes, resulting in an increase in expression of the extracellular matrix components ACAN and COL2A1. Acts as a moderator of angiogenesis in response to injury.</text>
</comment>
<sequence>SPPPPPGTLCRTKPTDLVFIVDSSRSVRPHDFEKVKAFVARVIEALDVGPNATRVGLLNYGSSVRSEFSLRSHHTKAALLRAVRAIRPLATGTMTGLAIQFALSRAFSAAEGSREAAPNFNKVAIVVTDGRPQDGVRDVSARARAAGIEIFAIGVGRVDMGTLRQMASEPLDEHVDYVESYSVIEKLTHKFQEAFCVVSDLCATGDHDCEQECVSTPGTYRCACRDGFTLNADGRTCSACSGGLGSALDLVFLIDGSKSVRPENFELVKKFINQIVDSLEVSDKQAQVGLVQYSSSVRQEFPLGHFKSKKDIKAAVKKMSYMEKGTMTGQALKYLVDSSFSIANGARPGVPKVGIVFTDGRSQDYISDAAKKAKDSGFRMFAVGVGNAVEDELREIASEPVAEHSFYTADFRTISRIGKKLQMKICVEEDPCECKSIVKFQTKVEELINSLQQ</sequence>
<organism evidence="12 13">
    <name type="scientific">Ptilonorhynchus violaceus</name>
    <name type="common">Satin bowerbird</name>
    <name type="synonym">Pyrrhocorax violaceus</name>
    <dbReference type="NCBI Taxonomy" id="28724"/>
    <lineage>
        <taxon>Eukaryota</taxon>
        <taxon>Metazoa</taxon>
        <taxon>Chordata</taxon>
        <taxon>Craniata</taxon>
        <taxon>Vertebrata</taxon>
        <taxon>Euteleostomi</taxon>
        <taxon>Archelosauria</taxon>
        <taxon>Archosauria</taxon>
        <taxon>Dinosauria</taxon>
        <taxon>Saurischia</taxon>
        <taxon>Theropoda</taxon>
        <taxon>Coelurosauria</taxon>
        <taxon>Aves</taxon>
        <taxon>Neognathae</taxon>
        <taxon>Neoaves</taxon>
        <taxon>Telluraves</taxon>
        <taxon>Australaves</taxon>
        <taxon>Passeriformes</taxon>
        <taxon>Ptilonorhynchidae</taxon>
        <taxon>Ptilonorhynchus</taxon>
    </lineage>
</organism>
<keyword evidence="2" id="KW-0964">Secreted</keyword>
<dbReference type="Gene3D" id="3.40.50.410">
    <property type="entry name" value="von Willebrand factor, type A domain"/>
    <property type="match status" value="2"/>
</dbReference>
<dbReference type="Gene3D" id="1.20.5.30">
    <property type="match status" value="1"/>
</dbReference>
<proteinExistence type="predicted"/>
<evidence type="ECO:0000256" key="6">
    <source>
        <dbReference type="ARBA" id="ARBA00023157"/>
    </source>
</evidence>
<keyword evidence="13" id="KW-1185">Reference proteome</keyword>
<dbReference type="InterPro" id="IPR050525">
    <property type="entry name" value="ECM_Assembly_Org"/>
</dbReference>
<gene>
    <name evidence="12" type="primary">Matn1</name>
    <name evidence="12" type="ORF">PTIVIO_R14422</name>
</gene>
<dbReference type="EMBL" id="VZRJ01003716">
    <property type="protein sequence ID" value="NWV05465.1"/>
    <property type="molecule type" value="Genomic_DNA"/>
</dbReference>
<dbReference type="InterPro" id="IPR002035">
    <property type="entry name" value="VWF_A"/>
</dbReference>
<name>A0A7K6BUE0_PTIVI</name>
<comment type="subcellular location">
    <subcellularLocation>
        <location evidence="1">Secreted</location>
    </subcellularLocation>
</comment>
<dbReference type="AlphaFoldDB" id="A0A7K6BUE0"/>
<evidence type="ECO:0000256" key="2">
    <source>
        <dbReference type="ARBA" id="ARBA00022525"/>
    </source>
</evidence>
<comment type="caution">
    <text evidence="12">The sequence shown here is derived from an EMBL/GenBank/DDBJ whole genome shotgun (WGS) entry which is preliminary data.</text>
</comment>